<dbReference type="InterPro" id="IPR051602">
    <property type="entry name" value="ACC_Biotin_Carboxylase"/>
</dbReference>
<evidence type="ECO:0000313" key="16">
    <source>
        <dbReference type="EMBL" id="ARQ99724.1"/>
    </source>
</evidence>
<feature type="domain" description="ATP-grasp" evidence="13">
    <location>
        <begin position="122"/>
        <end position="320"/>
    </location>
</feature>
<keyword evidence="7 11" id="KW-0547">Nucleotide-binding</keyword>
<dbReference type="InterPro" id="IPR005482">
    <property type="entry name" value="Biotin_COase_C"/>
</dbReference>
<keyword evidence="9" id="KW-0460">Magnesium</keyword>
<dbReference type="OrthoDB" id="9763189at2"/>
<evidence type="ECO:0000256" key="10">
    <source>
        <dbReference type="ARBA" id="ARBA00048600"/>
    </source>
</evidence>
<evidence type="ECO:0000256" key="11">
    <source>
        <dbReference type="PROSITE-ProRule" id="PRU00409"/>
    </source>
</evidence>
<keyword evidence="12" id="KW-0443">Lipid metabolism</keyword>
<evidence type="ECO:0000256" key="1">
    <source>
        <dbReference type="ARBA" id="ARBA00003761"/>
    </source>
</evidence>
<evidence type="ECO:0000256" key="7">
    <source>
        <dbReference type="ARBA" id="ARBA00022741"/>
    </source>
</evidence>
<evidence type="ECO:0000256" key="12">
    <source>
        <dbReference type="RuleBase" id="RU365063"/>
    </source>
</evidence>
<dbReference type="KEGG" id="cdev:CIGN_1481"/>
<dbReference type="PROSITE" id="PS00867">
    <property type="entry name" value="CPSASE_2"/>
    <property type="match status" value="1"/>
</dbReference>
<evidence type="ECO:0000256" key="8">
    <source>
        <dbReference type="ARBA" id="ARBA00022840"/>
    </source>
</evidence>
<comment type="pathway">
    <text evidence="2 12">Lipid metabolism; malonyl-CoA biosynthesis; malonyl-CoA from acetyl-CoA: step 1/1.</text>
</comment>
<dbReference type="PANTHER" id="PTHR48095">
    <property type="entry name" value="PYRUVATE CARBOXYLASE SUBUNIT A"/>
    <property type="match status" value="1"/>
</dbReference>
<dbReference type="InterPro" id="IPR011054">
    <property type="entry name" value="Rudment_hybrid_motif"/>
</dbReference>
<keyword evidence="6" id="KW-0479">Metal-binding</keyword>
<evidence type="ECO:0000313" key="17">
    <source>
        <dbReference type="Proteomes" id="UP000194309"/>
    </source>
</evidence>
<reference evidence="15 17" key="1">
    <citation type="journal article" date="2017" name="Genome Biol. Evol.">
        <title>Comparative Genomic Analysis Identifies a Campylobacter Clade Deficient in Selenium Metabolism.</title>
        <authorList>
            <person name="Miller W.G."/>
            <person name="Yee E."/>
            <person name="Lopes B.S."/>
            <person name="Chapman M.H."/>
            <person name="Huynh S."/>
            <person name="Bono J.L."/>
            <person name="Parker C.T."/>
            <person name="Strachan N.J.C."/>
            <person name="Forbes K.J."/>
        </authorList>
    </citation>
    <scope>NUCLEOTIDE SEQUENCE [LARGE SCALE GENOMIC DNA]</scope>
    <source>
        <strain evidence="15 17">NCTC 13003</strain>
    </source>
</reference>
<dbReference type="GO" id="GO:0046872">
    <property type="term" value="F:metal ion binding"/>
    <property type="evidence" value="ECO:0007669"/>
    <property type="project" value="UniProtKB-KW"/>
</dbReference>
<accession>A0A1X9STW0</accession>
<keyword evidence="17" id="KW-1185">Reference proteome</keyword>
<dbReference type="AlphaFoldDB" id="A0A1X9STW0"/>
<dbReference type="PROSITE" id="PS50975">
    <property type="entry name" value="ATP_GRASP"/>
    <property type="match status" value="1"/>
</dbReference>
<dbReference type="FunFam" id="3.30.1490.20:FF:000018">
    <property type="entry name" value="Biotin carboxylase"/>
    <property type="match status" value="1"/>
</dbReference>
<gene>
    <name evidence="15" type="primary">accC1</name>
    <name evidence="16" type="synonym">accC2</name>
    <name evidence="15" type="ORF">CIGN_1392</name>
    <name evidence="16" type="ORF">CIGN_1481</name>
</gene>
<dbReference type="GO" id="GO:0005524">
    <property type="term" value="F:ATP binding"/>
    <property type="evidence" value="ECO:0007669"/>
    <property type="project" value="UniProtKB-UniRule"/>
</dbReference>
<dbReference type="KEGG" id="cdev:CIGN_1392"/>
<dbReference type="SUPFAM" id="SSF56059">
    <property type="entry name" value="Glutathione synthetase ATP-binding domain-like"/>
    <property type="match status" value="1"/>
</dbReference>
<dbReference type="InterPro" id="IPR011761">
    <property type="entry name" value="ATP-grasp"/>
</dbReference>
<dbReference type="InterPro" id="IPR004549">
    <property type="entry name" value="Acetyl_CoA_COase_biotin_COase"/>
</dbReference>
<dbReference type="NCBIfam" id="NF006367">
    <property type="entry name" value="PRK08591.1"/>
    <property type="match status" value="1"/>
</dbReference>
<keyword evidence="12" id="KW-0275">Fatty acid biosynthesis</keyword>
<dbReference type="InterPro" id="IPR005479">
    <property type="entry name" value="CPAse_ATP-bd"/>
</dbReference>
<dbReference type="Pfam" id="PF02785">
    <property type="entry name" value="Biotin_carb_C"/>
    <property type="match status" value="1"/>
</dbReference>
<evidence type="ECO:0000313" key="15">
    <source>
        <dbReference type="EMBL" id="ARQ99642.1"/>
    </source>
</evidence>
<comment type="catalytic activity">
    <reaction evidence="10 12">
        <text>N(6)-biotinyl-L-lysyl-[protein] + hydrogencarbonate + ATP = N(6)-carboxybiotinyl-L-lysyl-[protein] + ADP + phosphate + H(+)</text>
        <dbReference type="Rhea" id="RHEA:13501"/>
        <dbReference type="Rhea" id="RHEA-COMP:10505"/>
        <dbReference type="Rhea" id="RHEA-COMP:10506"/>
        <dbReference type="ChEBI" id="CHEBI:15378"/>
        <dbReference type="ChEBI" id="CHEBI:17544"/>
        <dbReference type="ChEBI" id="CHEBI:30616"/>
        <dbReference type="ChEBI" id="CHEBI:43474"/>
        <dbReference type="ChEBI" id="CHEBI:83144"/>
        <dbReference type="ChEBI" id="CHEBI:83145"/>
        <dbReference type="ChEBI" id="CHEBI:456216"/>
        <dbReference type="EC" id="6.3.4.14"/>
    </reaction>
</comment>
<name>A0A1X9STW0_9BACT</name>
<accession>A0A381DBC4</accession>
<dbReference type="Gene3D" id="3.30.470.20">
    <property type="entry name" value="ATP-grasp fold, B domain"/>
    <property type="match status" value="1"/>
</dbReference>
<dbReference type="InterPro" id="IPR011764">
    <property type="entry name" value="Biotin_carboxylation_dom"/>
</dbReference>
<dbReference type="GO" id="GO:2001295">
    <property type="term" value="P:malonyl-CoA biosynthetic process"/>
    <property type="evidence" value="ECO:0007669"/>
    <property type="project" value="UniProtKB-UniPathway"/>
</dbReference>
<dbReference type="SMART" id="SM00878">
    <property type="entry name" value="Biotin_carb_C"/>
    <property type="match status" value="1"/>
</dbReference>
<evidence type="ECO:0000259" key="13">
    <source>
        <dbReference type="PROSITE" id="PS50975"/>
    </source>
</evidence>
<evidence type="ECO:0000256" key="5">
    <source>
        <dbReference type="ARBA" id="ARBA00022598"/>
    </source>
</evidence>
<dbReference type="GO" id="GO:0006633">
    <property type="term" value="P:fatty acid biosynthetic process"/>
    <property type="evidence" value="ECO:0007669"/>
    <property type="project" value="UniProtKB-KW"/>
</dbReference>
<feature type="domain" description="Biotin carboxylation" evidence="14">
    <location>
        <begin position="3"/>
        <end position="445"/>
    </location>
</feature>
<dbReference type="EMBL" id="CP018788">
    <property type="protein sequence ID" value="ARQ99642.1"/>
    <property type="molecule type" value="Genomic_DNA"/>
</dbReference>
<dbReference type="PANTHER" id="PTHR48095:SF2">
    <property type="entry name" value="BIOTIN CARBOXYLASE, CHLOROPLASTIC"/>
    <property type="match status" value="1"/>
</dbReference>
<keyword evidence="12" id="KW-0444">Lipid biosynthesis</keyword>
<dbReference type="InterPro" id="IPR005481">
    <property type="entry name" value="BC-like_N"/>
</dbReference>
<evidence type="ECO:0000256" key="3">
    <source>
        <dbReference type="ARBA" id="ARBA00011750"/>
    </source>
</evidence>
<dbReference type="SUPFAM" id="SSF52440">
    <property type="entry name" value="PreATP-grasp domain"/>
    <property type="match status" value="1"/>
</dbReference>
<dbReference type="NCBIfam" id="TIGR00514">
    <property type="entry name" value="accC"/>
    <property type="match status" value="1"/>
</dbReference>
<evidence type="ECO:0000256" key="9">
    <source>
        <dbReference type="ARBA" id="ARBA00022842"/>
    </source>
</evidence>
<dbReference type="SUPFAM" id="SSF51246">
    <property type="entry name" value="Rudiment single hybrid motif"/>
    <property type="match status" value="1"/>
</dbReference>
<dbReference type="STRING" id="1660064.CIGN_1392"/>
<dbReference type="NCBIfam" id="NF006286">
    <property type="entry name" value="PRK08462.1"/>
    <property type="match status" value="1"/>
</dbReference>
<dbReference type="InterPro" id="IPR016185">
    <property type="entry name" value="PreATP-grasp_dom_sf"/>
</dbReference>
<dbReference type="UniPathway" id="UPA00655">
    <property type="reaction ID" value="UER00711"/>
</dbReference>
<dbReference type="PROSITE" id="PS50979">
    <property type="entry name" value="BC"/>
    <property type="match status" value="1"/>
</dbReference>
<evidence type="ECO:0000259" key="14">
    <source>
        <dbReference type="PROSITE" id="PS50979"/>
    </source>
</evidence>
<keyword evidence="8 11" id="KW-0067">ATP-binding</keyword>
<keyword evidence="5 12" id="KW-0436">Ligase</keyword>
<dbReference type="EC" id="6.3.4.14" evidence="4 12"/>
<dbReference type="Pfam" id="PF00289">
    <property type="entry name" value="Biotin_carb_N"/>
    <property type="match status" value="1"/>
</dbReference>
<keyword evidence="12" id="KW-0276">Fatty acid metabolism</keyword>
<dbReference type="Proteomes" id="UP000194309">
    <property type="component" value="Chromosome"/>
</dbReference>
<sequence length="445" mass="49800">MREIKRILIANRGEIALRALRTIQEMGKEAVVVHSTADKDALYVKYADASICIGGARSSESYLHIPAIITACEISEADAIFPGYGFLSENQNFVEICEKHNIKFIGPSVEAMALMSDKSKAKQMMMRAGIPVVPGSDGAIKDMEMAKKLASEIGYPVIIKAAAGGGGRGMRVVEKEEDLEKSFWSAESEAMSAFGDGTMYMEKYISNPRHIEVQVLGDEYGNVIHVGERDCSMQRRHQKLIEESPAVILDDETRAQLHQTAVNAAKAIGYTGAGTFEFLYDQRDNKFYFIEMNTRLQVEHCVSEMCSGLDLIEWMIRISQGERLPEQKDIKLSGHSIECRITAEDPKSFTPNPGKITKYVAPGGRNVRMDSHVYEGYSVPPYYDSMIGKLIVHDIDRNRAIAKMKVALDELIIQGIKTTKDFHINMMNNDDFINNLYDTNYLAKH</sequence>
<evidence type="ECO:0000256" key="4">
    <source>
        <dbReference type="ARBA" id="ARBA00013263"/>
    </source>
</evidence>
<dbReference type="EMBL" id="CP018788">
    <property type="protein sequence ID" value="ARQ99724.1"/>
    <property type="molecule type" value="Genomic_DNA"/>
</dbReference>
<dbReference type="GO" id="GO:0004075">
    <property type="term" value="F:biotin carboxylase activity"/>
    <property type="evidence" value="ECO:0007669"/>
    <property type="project" value="UniProtKB-EC"/>
</dbReference>
<comment type="subunit">
    <text evidence="3 12">Acetyl-CoA carboxylase is a heterohexamer of biotin carboxyl carrier protein, biotin carboxylase and the two subunits of carboxyl transferase in a 2:2 complex.</text>
</comment>
<dbReference type="PROSITE" id="PS00866">
    <property type="entry name" value="CPSASE_1"/>
    <property type="match status" value="1"/>
</dbReference>
<organism evidence="15 17">
    <name type="scientific">Campylobacter devanensis</name>
    <dbReference type="NCBI Taxonomy" id="3161138"/>
    <lineage>
        <taxon>Bacteria</taxon>
        <taxon>Pseudomonadati</taxon>
        <taxon>Campylobacterota</taxon>
        <taxon>Epsilonproteobacteria</taxon>
        <taxon>Campylobacterales</taxon>
        <taxon>Campylobacteraceae</taxon>
        <taxon>Campylobacter</taxon>
    </lineage>
</organism>
<comment type="function">
    <text evidence="1 12">This protein is a component of the acetyl coenzyme A carboxylase complex; first, biotin carboxylase catalyzes the carboxylation of the carrier protein and then the transcarboxylase transfers the carboxyl group to form malonyl-CoA.</text>
</comment>
<evidence type="ECO:0000256" key="2">
    <source>
        <dbReference type="ARBA" id="ARBA00004956"/>
    </source>
</evidence>
<protein>
    <recommendedName>
        <fullName evidence="4 12">Biotin carboxylase</fullName>
        <ecNumber evidence="4 12">6.3.4.14</ecNumber>
    </recommendedName>
    <alternativeName>
        <fullName evidence="12">Acetyl-coenzyme A carboxylase biotin carboxylase subunit A</fullName>
    </alternativeName>
</protein>
<proteinExistence type="predicted"/>
<dbReference type="Pfam" id="PF02786">
    <property type="entry name" value="CPSase_L_D2"/>
    <property type="match status" value="1"/>
</dbReference>
<keyword evidence="12" id="KW-0092">Biotin</keyword>
<evidence type="ECO:0000256" key="6">
    <source>
        <dbReference type="ARBA" id="ARBA00022723"/>
    </source>
</evidence>